<feature type="binding site" evidence="9">
    <location>
        <position position="831"/>
    </location>
    <ligand>
        <name>Zn(2+)</name>
        <dbReference type="ChEBI" id="CHEBI:29105"/>
        <label>2</label>
    </ligand>
</feature>
<evidence type="ECO:0000256" key="1">
    <source>
        <dbReference type="ARBA" id="ARBA00004123"/>
    </source>
</evidence>
<feature type="region of interest" description="Disordered" evidence="11">
    <location>
        <begin position="309"/>
        <end position="328"/>
    </location>
</feature>
<dbReference type="InterPro" id="IPR011011">
    <property type="entry name" value="Znf_FYVE_PHD"/>
</dbReference>
<feature type="site" description="Histone H3K4me3 binding" evidence="8">
    <location>
        <position position="827"/>
    </location>
</feature>
<evidence type="ECO:0000256" key="5">
    <source>
        <dbReference type="ARBA" id="ARBA00022833"/>
    </source>
</evidence>
<feature type="compositionally biased region" description="Basic and acidic residues" evidence="11">
    <location>
        <begin position="728"/>
        <end position="753"/>
    </location>
</feature>
<dbReference type="SUPFAM" id="SSF57903">
    <property type="entry name" value="FYVE/PHD zinc finger"/>
    <property type="match status" value="1"/>
</dbReference>
<keyword evidence="6" id="KW-0156">Chromatin regulator</keyword>
<feature type="compositionally biased region" description="Basic and acidic residues" evidence="11">
    <location>
        <begin position="634"/>
        <end position="653"/>
    </location>
</feature>
<keyword evidence="14" id="KW-1185">Reference proteome</keyword>
<feature type="binding site" evidence="9">
    <location>
        <position position="837"/>
    </location>
    <ligand>
        <name>Zn(2+)</name>
        <dbReference type="ChEBI" id="CHEBI:29105"/>
        <label>1</label>
    </ligand>
</feature>
<dbReference type="PANTHER" id="PTHR10333:SF42">
    <property type="entry name" value="INHIBITOR OF GROWTH PROTEIN 5"/>
    <property type="match status" value="1"/>
</dbReference>
<evidence type="ECO:0000313" key="13">
    <source>
        <dbReference type="EMBL" id="SMQ49109.1"/>
    </source>
</evidence>
<feature type="site" description="Histone H3K4me3 binding" evidence="8">
    <location>
        <position position="835"/>
    </location>
</feature>
<proteinExistence type="inferred from homology"/>
<evidence type="ECO:0000256" key="7">
    <source>
        <dbReference type="ARBA" id="ARBA00023242"/>
    </source>
</evidence>
<organism evidence="13 14">
    <name type="scientific">Zymoseptoria tritici (strain ST99CH_3D7)</name>
    <dbReference type="NCBI Taxonomy" id="1276538"/>
    <lineage>
        <taxon>Eukaryota</taxon>
        <taxon>Fungi</taxon>
        <taxon>Dikarya</taxon>
        <taxon>Ascomycota</taxon>
        <taxon>Pezizomycotina</taxon>
        <taxon>Dothideomycetes</taxon>
        <taxon>Dothideomycetidae</taxon>
        <taxon>Mycosphaerellales</taxon>
        <taxon>Mycosphaerellaceae</taxon>
        <taxon>Zymoseptoria</taxon>
    </lineage>
</organism>
<dbReference type="Gene3D" id="3.30.40.10">
    <property type="entry name" value="Zinc/RING finger domain, C3HC4 (zinc finger)"/>
    <property type="match status" value="1"/>
</dbReference>
<keyword evidence="3 9" id="KW-0479">Metal-binding</keyword>
<feature type="compositionally biased region" description="Low complexity" evidence="11">
    <location>
        <begin position="433"/>
        <end position="444"/>
    </location>
</feature>
<feature type="compositionally biased region" description="Basic and acidic residues" evidence="11">
    <location>
        <begin position="312"/>
        <end position="328"/>
    </location>
</feature>
<dbReference type="GO" id="GO:0006355">
    <property type="term" value="P:regulation of DNA-templated transcription"/>
    <property type="evidence" value="ECO:0007669"/>
    <property type="project" value="TreeGrafter"/>
</dbReference>
<dbReference type="PROSITE" id="PS01359">
    <property type="entry name" value="ZF_PHD_1"/>
    <property type="match status" value="1"/>
</dbReference>
<feature type="region of interest" description="Disordered" evidence="11">
    <location>
        <begin position="1"/>
        <end position="40"/>
    </location>
</feature>
<comment type="subcellular location">
    <subcellularLocation>
        <location evidence="1">Nucleus</location>
    </subcellularLocation>
</comment>
<feature type="region of interest" description="Disordered" evidence="11">
    <location>
        <begin position="767"/>
        <end position="809"/>
    </location>
</feature>
<feature type="compositionally biased region" description="Polar residues" evidence="11">
    <location>
        <begin position="178"/>
        <end position="189"/>
    </location>
</feature>
<dbReference type="EMBL" id="LT853694">
    <property type="protein sequence ID" value="SMQ49109.1"/>
    <property type="molecule type" value="Genomic_DNA"/>
</dbReference>
<dbReference type="GO" id="GO:0008270">
    <property type="term" value="F:zinc ion binding"/>
    <property type="evidence" value="ECO:0007669"/>
    <property type="project" value="UniProtKB-KW"/>
</dbReference>
<sequence length="885" mass="95731">MPPASNMRKSSAATTMTADPFTSNAHTMNHQNSAPPRRTTGRAIRVSATRPANYYARPFAADHDATMAEGSNGQPQQPPGFFPALQFFSDAVTALPKEVMKQFTLMKEVEAKIHGPNEKLGELIDGLIELPVPARKQTANGIASASGVQGLLSFTANNSMSGSANPSVVNGAAGRHSAQPSVNGSVNGEETQETDDDKARRRQYSDLRMVVHSMLGNLDEKNVVLSEANRMLALQESRIASVMPFIDEEISAEARLGSMTHWAYSDNRQKKQVTSAGAAKQRDVAATHSLADAANILHEREIAQARVAAGREATKDKGKGKRIEHAADSDFDEKPRKLAKVAKGKAAAAAAAATGLGIANGEAPTKRKKAEKTMGAPAMERTVSAGGRGAKGVRDTPRSTPAAVAEPVGKKAAKAKPAPTQAKKKLANSAQNSPMLASSPLASSFNPLNMEPPPGARPGSSRVRQSSAATNLRHERLVGEESSASRPTSAAGKLNGNGEKTNGRRKVHETTEEHDEPTRPEQVERQIKEASERLDREDIEMQGRGSEKRPAVSRSDSDKGKNSGRGSKVGTPRLENAIPTSEGMFRSRSVRRPRGEGRDSSSSEPQMQGIGKHRRNASNSHLVKQLAPFNKSPNLDRHRDTDDSSNDEERAVDAEEPEEEEELSAAAVMEREPQRSITRKPVSRGNTLRLSPAADSRESSPPASPPPTITTRNNRSGAASGSSSNTNRENERERERERAKETFLRERHERNEREHALELERAAVVAAAAAPQPEHTEHYDDADDNVAVGDPGLIDDDEDSEHDPDDPDEPKYCYCNRGSYGEMVACDNDVCPREWFHLACTELREAPSEEDKWYCRDCRPQNVRSANGAGRGGRGKGSRRGARGL</sequence>
<accession>A0A1X7RNX9</accession>
<feature type="site" description="Histone H3K4me3 binding" evidence="8">
    <location>
        <position position="812"/>
    </location>
</feature>
<dbReference type="CDD" id="cd15505">
    <property type="entry name" value="PHD_ING"/>
    <property type="match status" value="1"/>
</dbReference>
<reference evidence="13 14" key="1">
    <citation type="submission" date="2016-06" db="EMBL/GenBank/DDBJ databases">
        <authorList>
            <person name="Kjaerup R.B."/>
            <person name="Dalgaard T.S."/>
            <person name="Juul-Madsen H.R."/>
        </authorList>
    </citation>
    <scope>NUCLEOTIDE SEQUENCE [LARGE SCALE GENOMIC DNA]</scope>
</reference>
<feature type="compositionally biased region" description="Acidic residues" evidence="11">
    <location>
        <begin position="793"/>
        <end position="808"/>
    </location>
</feature>
<name>A0A1X7RNX9_ZYMT9</name>
<dbReference type="GO" id="GO:0070210">
    <property type="term" value="C:Rpd3L-Expanded complex"/>
    <property type="evidence" value="ECO:0007669"/>
    <property type="project" value="TreeGrafter"/>
</dbReference>
<dbReference type="SMART" id="SM00249">
    <property type="entry name" value="PHD"/>
    <property type="match status" value="1"/>
</dbReference>
<keyword evidence="5 9" id="KW-0862">Zinc</keyword>
<dbReference type="GO" id="GO:0006325">
    <property type="term" value="P:chromatin organization"/>
    <property type="evidence" value="ECO:0007669"/>
    <property type="project" value="UniProtKB-KW"/>
</dbReference>
<feature type="region of interest" description="Disordered" evidence="11">
    <location>
        <begin position="362"/>
        <end position="753"/>
    </location>
</feature>
<feature type="compositionally biased region" description="Acidic residues" evidence="11">
    <location>
        <begin position="654"/>
        <end position="663"/>
    </location>
</feature>
<dbReference type="InterPro" id="IPR013083">
    <property type="entry name" value="Znf_RING/FYVE/PHD"/>
</dbReference>
<evidence type="ECO:0000256" key="8">
    <source>
        <dbReference type="PIRSR" id="PIRSR628651-50"/>
    </source>
</evidence>
<feature type="binding site" evidence="9">
    <location>
        <position position="855"/>
    </location>
    <ligand>
        <name>Zn(2+)</name>
        <dbReference type="ChEBI" id="CHEBI:29105"/>
        <label>2</label>
    </ligand>
</feature>
<evidence type="ECO:0000256" key="6">
    <source>
        <dbReference type="ARBA" id="ARBA00022853"/>
    </source>
</evidence>
<keyword evidence="4 10" id="KW-0863">Zinc-finger</keyword>
<evidence type="ECO:0000313" key="14">
    <source>
        <dbReference type="Proteomes" id="UP000215127"/>
    </source>
</evidence>
<gene>
    <name evidence="13" type="ORF">ZT3D7_G4260</name>
</gene>
<feature type="binding site" evidence="9">
    <location>
        <position position="840"/>
    </location>
    <ligand>
        <name>Zn(2+)</name>
        <dbReference type="ChEBI" id="CHEBI:29105"/>
        <label>1</label>
    </ligand>
</feature>
<feature type="domain" description="PHD-type" evidence="12">
    <location>
        <begin position="810"/>
        <end position="861"/>
    </location>
</feature>
<evidence type="ECO:0000256" key="2">
    <source>
        <dbReference type="ARBA" id="ARBA00010210"/>
    </source>
</evidence>
<feature type="site" description="Histone H3K4me3 binding" evidence="8">
    <location>
        <position position="823"/>
    </location>
</feature>
<feature type="binding site" evidence="9">
    <location>
        <position position="813"/>
    </location>
    <ligand>
        <name>Zn(2+)</name>
        <dbReference type="ChEBI" id="CHEBI:29105"/>
        <label>1</label>
    </ligand>
</feature>
<dbReference type="InterPro" id="IPR019787">
    <property type="entry name" value="Znf_PHD-finger"/>
</dbReference>
<feature type="binding site" evidence="9">
    <location>
        <position position="858"/>
    </location>
    <ligand>
        <name>Zn(2+)</name>
        <dbReference type="ChEBI" id="CHEBI:29105"/>
        <label>2</label>
    </ligand>
</feature>
<feature type="compositionally biased region" description="Basic and acidic residues" evidence="11">
    <location>
        <begin position="508"/>
        <end position="561"/>
    </location>
</feature>
<evidence type="ECO:0000256" key="10">
    <source>
        <dbReference type="PROSITE-ProRule" id="PRU00146"/>
    </source>
</evidence>
<feature type="compositionally biased region" description="Polar residues" evidence="11">
    <location>
        <begin position="7"/>
        <end position="34"/>
    </location>
</feature>
<dbReference type="InterPro" id="IPR024610">
    <property type="entry name" value="ING_N_histone-binding"/>
</dbReference>
<dbReference type="AlphaFoldDB" id="A0A1X7RNX9"/>
<dbReference type="InterPro" id="IPR001965">
    <property type="entry name" value="Znf_PHD"/>
</dbReference>
<feature type="compositionally biased region" description="Basic residues" evidence="11">
    <location>
        <begin position="873"/>
        <end position="885"/>
    </location>
</feature>
<feature type="binding site" evidence="9">
    <location>
        <position position="815"/>
    </location>
    <ligand>
        <name>Zn(2+)</name>
        <dbReference type="ChEBI" id="CHEBI:29105"/>
        <label>1</label>
    </ligand>
</feature>
<dbReference type="STRING" id="1276538.A0A1X7RNX9"/>
<dbReference type="InterPro" id="IPR019786">
    <property type="entry name" value="Zinc_finger_PHD-type_CS"/>
</dbReference>
<feature type="region of interest" description="Disordered" evidence="11">
    <location>
        <begin position="866"/>
        <end position="885"/>
    </location>
</feature>
<evidence type="ECO:0000259" key="12">
    <source>
        <dbReference type="PROSITE" id="PS50016"/>
    </source>
</evidence>
<comment type="similarity">
    <text evidence="2">Belongs to the ING family.</text>
</comment>
<dbReference type="InterPro" id="IPR028651">
    <property type="entry name" value="ING_fam"/>
</dbReference>
<dbReference type="PROSITE" id="PS50016">
    <property type="entry name" value="ZF_PHD_2"/>
    <property type="match status" value="1"/>
</dbReference>
<evidence type="ECO:0000256" key="3">
    <source>
        <dbReference type="ARBA" id="ARBA00022723"/>
    </source>
</evidence>
<evidence type="ECO:0000256" key="11">
    <source>
        <dbReference type="SAM" id="MobiDB-lite"/>
    </source>
</evidence>
<evidence type="ECO:0000256" key="4">
    <source>
        <dbReference type="ARBA" id="ARBA00022771"/>
    </source>
</evidence>
<protein>
    <recommendedName>
        <fullName evidence="12">PHD-type domain-containing protein</fullName>
    </recommendedName>
</protein>
<dbReference type="GO" id="GO:0033698">
    <property type="term" value="C:Rpd3L complex"/>
    <property type="evidence" value="ECO:0007669"/>
    <property type="project" value="TreeGrafter"/>
</dbReference>
<dbReference type="Proteomes" id="UP000215127">
    <property type="component" value="Chromosome 3"/>
</dbReference>
<dbReference type="SMART" id="SM01408">
    <property type="entry name" value="ING"/>
    <property type="match status" value="1"/>
</dbReference>
<dbReference type="PANTHER" id="PTHR10333">
    <property type="entry name" value="INHIBITOR OF GROWTH PROTEIN"/>
    <property type="match status" value="1"/>
</dbReference>
<feature type="binding site" evidence="9">
    <location>
        <position position="826"/>
    </location>
    <ligand>
        <name>Zn(2+)</name>
        <dbReference type="ChEBI" id="CHEBI:29105"/>
        <label>2</label>
    </ligand>
</feature>
<feature type="compositionally biased region" description="Low complexity" evidence="11">
    <location>
        <begin position="712"/>
        <end position="727"/>
    </location>
</feature>
<keyword evidence="7" id="KW-0539">Nucleus</keyword>
<evidence type="ECO:0000256" key="9">
    <source>
        <dbReference type="PIRSR" id="PIRSR628651-51"/>
    </source>
</evidence>
<feature type="region of interest" description="Disordered" evidence="11">
    <location>
        <begin position="162"/>
        <end position="201"/>
    </location>
</feature>